<sequence>MALVGINNENEFTPTTIWAKSLPAIFAMFWSPGLSRKMPLAKLNALP</sequence>
<dbReference type="Proteomes" id="UP000254346">
    <property type="component" value="Unassembled WGS sequence"/>
</dbReference>
<dbReference type="EMBL" id="UGXR01000001">
    <property type="protein sequence ID" value="SUH11367.1"/>
    <property type="molecule type" value="Genomic_DNA"/>
</dbReference>
<evidence type="ECO:0000313" key="1">
    <source>
        <dbReference type="EMBL" id="SUH11367.1"/>
    </source>
</evidence>
<protein>
    <submittedName>
        <fullName evidence="1">Uncharacterized protein</fullName>
    </submittedName>
</protein>
<accession>A0A379VX81</accession>
<gene>
    <name evidence="1" type="ORF">NCTC8256_05410</name>
</gene>
<proteinExistence type="predicted"/>
<evidence type="ECO:0000313" key="2">
    <source>
        <dbReference type="Proteomes" id="UP000254346"/>
    </source>
</evidence>
<organism evidence="1 2">
    <name type="scientific">Salmonella enterica I</name>
    <dbReference type="NCBI Taxonomy" id="59201"/>
    <lineage>
        <taxon>Bacteria</taxon>
        <taxon>Pseudomonadati</taxon>
        <taxon>Pseudomonadota</taxon>
        <taxon>Gammaproteobacteria</taxon>
        <taxon>Enterobacterales</taxon>
        <taxon>Enterobacteriaceae</taxon>
        <taxon>Salmonella</taxon>
    </lineage>
</organism>
<dbReference type="AlphaFoldDB" id="A0A379VX81"/>
<reference evidence="1 2" key="1">
    <citation type="submission" date="2018-06" db="EMBL/GenBank/DDBJ databases">
        <authorList>
            <consortium name="Pathogen Informatics"/>
            <person name="Doyle S."/>
        </authorList>
    </citation>
    <scope>NUCLEOTIDE SEQUENCE [LARGE SCALE GENOMIC DNA]</scope>
    <source>
        <strain evidence="1 2">NCTC8256</strain>
    </source>
</reference>
<name>A0A379VX81_SALET</name>